<dbReference type="OrthoDB" id="2821191at2759"/>
<evidence type="ECO:0000313" key="1">
    <source>
        <dbReference type="EMBL" id="QDS74387.1"/>
    </source>
</evidence>
<dbReference type="Proteomes" id="UP000316270">
    <property type="component" value="Chromosome 11"/>
</dbReference>
<gene>
    <name evidence="1" type="ORF">FKW77_005517</name>
</gene>
<dbReference type="EMBL" id="CP042195">
    <property type="protein sequence ID" value="QDS74387.1"/>
    <property type="molecule type" value="Genomic_DNA"/>
</dbReference>
<evidence type="ECO:0000313" key="2">
    <source>
        <dbReference type="Proteomes" id="UP000316270"/>
    </source>
</evidence>
<dbReference type="AlphaFoldDB" id="A0A517LFH4"/>
<organism evidence="1 2">
    <name type="scientific">Venturia effusa</name>
    <dbReference type="NCBI Taxonomy" id="50376"/>
    <lineage>
        <taxon>Eukaryota</taxon>
        <taxon>Fungi</taxon>
        <taxon>Dikarya</taxon>
        <taxon>Ascomycota</taxon>
        <taxon>Pezizomycotina</taxon>
        <taxon>Dothideomycetes</taxon>
        <taxon>Pleosporomycetidae</taxon>
        <taxon>Venturiales</taxon>
        <taxon>Venturiaceae</taxon>
        <taxon>Venturia</taxon>
    </lineage>
</organism>
<reference evidence="1 2" key="1">
    <citation type="submission" date="2019-07" db="EMBL/GenBank/DDBJ databases">
        <title>Finished genome of Venturia effusa.</title>
        <authorList>
            <person name="Young C.A."/>
            <person name="Cox M.P."/>
            <person name="Ganley A.R.D."/>
            <person name="David W.J."/>
        </authorList>
    </citation>
    <scope>NUCLEOTIDE SEQUENCE [LARGE SCALE GENOMIC DNA]</scope>
    <source>
        <strain evidence="2">albino</strain>
    </source>
</reference>
<evidence type="ECO:0008006" key="3">
    <source>
        <dbReference type="Google" id="ProtNLM"/>
    </source>
</evidence>
<sequence length="195" mass="20956">MPHFHIRTTAHPEDATFILEAFDSALPHLASTGSGEQWGSQPRSNQPVFVKRVQDEVDKARSGISDCDAVFVAEVVGDDVVAGCTESRCDEAGKQKKMFVKVAAAVVCGVFPGYVSEQGHLDPFVRGAVGRADFLYLSVMVSDFRTGGLRKGAGAVLAQCVKGFYEAQGFVVVDGFEARKGEGVWPGVLLRMDVE</sequence>
<proteinExistence type="predicted"/>
<accession>A0A517LFH4</accession>
<name>A0A517LFH4_9PEZI</name>
<protein>
    <recommendedName>
        <fullName evidence="3">N-acetyltransferase domain-containing protein</fullName>
    </recommendedName>
</protein>
<keyword evidence="2" id="KW-1185">Reference proteome</keyword>